<evidence type="ECO:0008006" key="4">
    <source>
        <dbReference type="Google" id="ProtNLM"/>
    </source>
</evidence>
<evidence type="ECO:0000256" key="1">
    <source>
        <dbReference type="SAM" id="Coils"/>
    </source>
</evidence>
<feature type="coiled-coil region" evidence="1">
    <location>
        <begin position="130"/>
        <end position="157"/>
    </location>
</feature>
<dbReference type="Proteomes" id="UP000001441">
    <property type="component" value="Plasmid pALVIN01"/>
</dbReference>
<dbReference type="Gene3D" id="1.20.1600.10">
    <property type="entry name" value="Outer membrane efflux proteins (OEP)"/>
    <property type="match status" value="1"/>
</dbReference>
<dbReference type="EMBL" id="CP001897">
    <property type="protein sequence ID" value="ADC64108.1"/>
    <property type="molecule type" value="Genomic_DNA"/>
</dbReference>
<name>D3RW96_ALLVD</name>
<dbReference type="Gene3D" id="2.20.200.10">
    <property type="entry name" value="Outer membrane efflux proteins (OEP)"/>
    <property type="match status" value="1"/>
</dbReference>
<keyword evidence="3" id="KW-1185">Reference proteome</keyword>
<evidence type="ECO:0000313" key="2">
    <source>
        <dbReference type="EMBL" id="ADC64108.1"/>
    </source>
</evidence>
<dbReference type="HOGENOM" id="CLU_097515_0_0_6"/>
<proteinExistence type="predicted"/>
<geneLocation type="plasmid" evidence="2 3">
    <name>pALVIN01</name>
</geneLocation>
<keyword evidence="1" id="KW-0175">Coiled coil</keyword>
<dbReference type="SUPFAM" id="SSF56954">
    <property type="entry name" value="Outer membrane efflux proteins (OEP)"/>
    <property type="match status" value="1"/>
</dbReference>
<dbReference type="KEGG" id="alv:Alvin_3212"/>
<dbReference type="AlphaFoldDB" id="D3RW96"/>
<gene>
    <name evidence="2" type="ordered locus">Alvin_3212</name>
</gene>
<reference evidence="2 3" key="1">
    <citation type="journal article" date="2011" name="Stand. Genomic Sci.">
        <title>Complete genome sequence of Allochromatium vinosum DSM 180(T).</title>
        <authorList>
            <person name="Weissgerber T."/>
            <person name="Zigann R."/>
            <person name="Bruce D."/>
            <person name="Chang Y.J."/>
            <person name="Detter J.C."/>
            <person name="Han C."/>
            <person name="Hauser L."/>
            <person name="Jeffries C.D."/>
            <person name="Land M."/>
            <person name="Munk A.C."/>
            <person name="Tapia R."/>
            <person name="Dahl C."/>
        </authorList>
    </citation>
    <scope>NUCLEOTIDE SEQUENCE [LARGE SCALE GENOMIC DNA]</scope>
    <source>
        <strain evidence="3">ATCC 17899 / DSM 180 / NBRC 103801 / NCIMB 10441 / D</strain>
        <plasmid evidence="3">Plasmid pALVIN01</plasmid>
    </source>
</reference>
<accession>D3RW96</accession>
<organism evidence="2 3">
    <name type="scientific">Allochromatium vinosum (strain ATCC 17899 / DSM 180 / NBRC 103801 / NCIMB 10441 / D)</name>
    <name type="common">Chromatium vinosum</name>
    <dbReference type="NCBI Taxonomy" id="572477"/>
    <lineage>
        <taxon>Bacteria</taxon>
        <taxon>Pseudomonadati</taxon>
        <taxon>Pseudomonadota</taxon>
        <taxon>Gammaproteobacteria</taxon>
        <taxon>Chromatiales</taxon>
        <taxon>Chromatiaceae</taxon>
        <taxon>Allochromatium</taxon>
    </lineage>
</organism>
<sequence length="222" mass="25043">MSAQQTRWLLIGLGFWTSVALAWDERTVMDFIVAHNPTLRAQRLVTSAYTPPSGVMARVKEYSSIYGRAGAGGTDYLSGDSDPFVLQAGIQITIPLTATKERREQALKAVEEVRAIETLRGKVLADIAQLRQQEADLEACEQRRQFLEQKSDWLQKRVTEGYSDIEELWTLGKQLNEERATANRLRALIKTQRYQLASQAGDEHDRLLAYLDGRTPIMDTGD</sequence>
<evidence type="ECO:0000313" key="3">
    <source>
        <dbReference type="Proteomes" id="UP000001441"/>
    </source>
</evidence>
<keyword evidence="2" id="KW-0614">Plasmid</keyword>
<protein>
    <recommendedName>
        <fullName evidence="4">Outer membrane efflux protein</fullName>
    </recommendedName>
</protein>